<organism evidence="5 6">
    <name type="scientific">Vigna unguiculata</name>
    <name type="common">Cowpea</name>
    <dbReference type="NCBI Taxonomy" id="3917"/>
    <lineage>
        <taxon>Eukaryota</taxon>
        <taxon>Viridiplantae</taxon>
        <taxon>Streptophyta</taxon>
        <taxon>Embryophyta</taxon>
        <taxon>Tracheophyta</taxon>
        <taxon>Spermatophyta</taxon>
        <taxon>Magnoliopsida</taxon>
        <taxon>eudicotyledons</taxon>
        <taxon>Gunneridae</taxon>
        <taxon>Pentapetalae</taxon>
        <taxon>rosids</taxon>
        <taxon>fabids</taxon>
        <taxon>Fabales</taxon>
        <taxon>Fabaceae</taxon>
        <taxon>Papilionoideae</taxon>
        <taxon>50 kb inversion clade</taxon>
        <taxon>NPAAA clade</taxon>
        <taxon>indigoferoid/millettioid clade</taxon>
        <taxon>Phaseoleae</taxon>
        <taxon>Vigna</taxon>
    </lineage>
</organism>
<reference evidence="5 6" key="1">
    <citation type="submission" date="2019-04" db="EMBL/GenBank/DDBJ databases">
        <title>An improved genome assembly and genetic linkage map for asparagus bean, Vigna unguiculata ssp. sesquipedialis.</title>
        <authorList>
            <person name="Xia Q."/>
            <person name="Zhang R."/>
            <person name="Dong Y."/>
        </authorList>
    </citation>
    <scope>NUCLEOTIDE SEQUENCE [LARGE SCALE GENOMIC DNA]</scope>
    <source>
        <tissue evidence="5">Leaf</tissue>
    </source>
</reference>
<dbReference type="AlphaFoldDB" id="A0A4D6M6A0"/>
<evidence type="ECO:0000256" key="4">
    <source>
        <dbReference type="SAM" id="MobiDB-lite"/>
    </source>
</evidence>
<dbReference type="InterPro" id="IPR023213">
    <property type="entry name" value="CAT-like_dom_sf"/>
</dbReference>
<proteinExistence type="inferred from homology"/>
<evidence type="ECO:0000256" key="3">
    <source>
        <dbReference type="ARBA" id="ARBA00023315"/>
    </source>
</evidence>
<evidence type="ECO:0000256" key="2">
    <source>
        <dbReference type="ARBA" id="ARBA00022679"/>
    </source>
</evidence>
<keyword evidence="2 5" id="KW-0808">Transferase</keyword>
<feature type="compositionally biased region" description="Polar residues" evidence="4">
    <location>
        <begin position="1"/>
        <end position="11"/>
    </location>
</feature>
<dbReference type="FunFam" id="3.30.559.10:FF:000015">
    <property type="entry name" value="Spermidine hydroxycinnamoyl transferase"/>
    <property type="match status" value="1"/>
</dbReference>
<dbReference type="PANTHER" id="PTHR31642:SF310">
    <property type="entry name" value="FATTY ALCOHOL:CAFFEOYL-COA ACYLTRANSFERASE"/>
    <property type="match status" value="1"/>
</dbReference>
<dbReference type="Proteomes" id="UP000501690">
    <property type="component" value="Linkage Group LG6"/>
</dbReference>
<dbReference type="FunFam" id="3.30.559.10:FF:000008">
    <property type="entry name" value="Tryptamine hydroxycinnamoyl transferase"/>
    <property type="match status" value="1"/>
</dbReference>
<dbReference type="Pfam" id="PF02458">
    <property type="entry name" value="Transferase"/>
    <property type="match status" value="1"/>
</dbReference>
<evidence type="ECO:0000256" key="1">
    <source>
        <dbReference type="ARBA" id="ARBA00009861"/>
    </source>
</evidence>
<name>A0A4D6M6A0_VIGUN</name>
<dbReference type="PANTHER" id="PTHR31642">
    <property type="entry name" value="TRICHOTHECENE 3-O-ACETYLTRANSFERASE"/>
    <property type="match status" value="1"/>
</dbReference>
<evidence type="ECO:0000313" key="6">
    <source>
        <dbReference type="Proteomes" id="UP000501690"/>
    </source>
</evidence>
<dbReference type="GO" id="GO:0016747">
    <property type="term" value="F:acyltransferase activity, transferring groups other than amino-acyl groups"/>
    <property type="evidence" value="ECO:0007669"/>
    <property type="project" value="TreeGrafter"/>
</dbReference>
<feature type="region of interest" description="Disordered" evidence="4">
    <location>
        <begin position="1"/>
        <end position="31"/>
    </location>
</feature>
<protein>
    <submittedName>
        <fullName evidence="5">Shikimate O-hydroxycinnamoyltransferase</fullName>
    </submittedName>
</protein>
<evidence type="ECO:0000313" key="5">
    <source>
        <dbReference type="EMBL" id="QCD96832.1"/>
    </source>
</evidence>
<dbReference type="Gene3D" id="3.30.559.10">
    <property type="entry name" value="Chloramphenicol acetyltransferase-like domain"/>
    <property type="match status" value="2"/>
</dbReference>
<keyword evidence="6" id="KW-1185">Reference proteome</keyword>
<dbReference type="Gramene" id="Vigun09g103800.1.v1.2">
    <property type="protein sequence ID" value="Vigun09g103800.1.v1.2"/>
    <property type="gene ID" value="Vigun09g103800.v1.2"/>
</dbReference>
<dbReference type="OrthoDB" id="671439at2759"/>
<comment type="similarity">
    <text evidence="1">Belongs to the plant acyltransferase family.</text>
</comment>
<dbReference type="EMBL" id="CP039350">
    <property type="protein sequence ID" value="QCD96832.1"/>
    <property type="molecule type" value="Genomic_DNA"/>
</dbReference>
<dbReference type="InterPro" id="IPR050317">
    <property type="entry name" value="Plant_Fungal_Acyltransferase"/>
</dbReference>
<keyword evidence="3" id="KW-0012">Acyltransferase</keyword>
<sequence length="433" mass="48317">MAKTESGTELNIKQGEPTRVQPAEETDNGPYFLSNLDQNIAVPVRTVYCFKSASRGNEDAAQVIKDSLSKILVPYYPMAGTLSISSEGKLIVRNPGEGALFVEAEANSDIDEIGDLTKPDPHTLGKLVYNVPGARNILEMPLMTVQVTKFKCGGFTLGLCMNHCMKDGLCAMEFVNAWSETARGLDLKIPPFLDRTIIKARDPPKVEFKHNEFAEIEDVSNTRKLYEEENMLYRSFFFDPEKIDLLKKKVTEDGVLSKCSTFEALSAFVWRARTAALRMQPEQQTKLLFAVDGRSRFVPPIPEGYFGNAIVLTNSLCEAGELLKNPLSYSVGLVRKAIDMVTDNYMRSAIDYFEVTRARPSLTATLLITTWTKLSFHTTDFGWGEPLCSGPVTLPEKEVILFLSHGQERKNVNVLLGLPKSAMEIFEDLVMQV</sequence>
<accession>A0A4D6M6A0</accession>
<gene>
    <name evidence="5" type="ORF">DEO72_LG6g1542</name>
</gene>